<keyword evidence="9" id="KW-1185">Reference proteome</keyword>
<evidence type="ECO:0000256" key="2">
    <source>
        <dbReference type="ARBA" id="ARBA00005262"/>
    </source>
</evidence>
<keyword evidence="6 7" id="KW-0472">Membrane</keyword>
<evidence type="ECO:0000256" key="7">
    <source>
        <dbReference type="SAM" id="Phobius"/>
    </source>
</evidence>
<evidence type="ECO:0000256" key="6">
    <source>
        <dbReference type="ARBA" id="ARBA00023136"/>
    </source>
</evidence>
<keyword evidence="4 7" id="KW-0812">Transmembrane</keyword>
<dbReference type="InterPro" id="IPR003370">
    <property type="entry name" value="Chromate_transpt"/>
</dbReference>
<dbReference type="EMBL" id="BAABRN010000005">
    <property type="protein sequence ID" value="GAA5500979.1"/>
    <property type="molecule type" value="Genomic_DNA"/>
</dbReference>
<evidence type="ECO:0000313" key="8">
    <source>
        <dbReference type="EMBL" id="GAA5500979.1"/>
    </source>
</evidence>
<evidence type="ECO:0000256" key="4">
    <source>
        <dbReference type="ARBA" id="ARBA00022692"/>
    </source>
</evidence>
<keyword evidence="3" id="KW-1003">Cell membrane</keyword>
<dbReference type="Pfam" id="PF02417">
    <property type="entry name" value="Chromate_transp"/>
    <property type="match status" value="1"/>
</dbReference>
<dbReference type="InterPro" id="IPR052518">
    <property type="entry name" value="CHR_Transporter"/>
</dbReference>
<sequence>MASLASAPAEAQQISPSSLFGLFVGVALAGVGGGLPAHTRRAVLRREWLSDAEFAEVFTLAQLTPGPNAVNLAAMVGAKLAGKRGALSAVAGVLLPGFLTMLAVTVGLSGGVPPALQSALRGAACAALGVMLTAALPVVKVGAGVRGGPWLTLLAFVGLGVLRLNLIPVLLVLVGVGLWLNRPSTKPPAAAEVGRG</sequence>
<protein>
    <submittedName>
        <fullName evidence="8">Chromate transport protein</fullName>
    </submittedName>
</protein>
<accession>A0ABP9V6U2</accession>
<feature type="transmembrane region" description="Helical" evidence="7">
    <location>
        <begin position="151"/>
        <end position="180"/>
    </location>
</feature>
<keyword evidence="5 7" id="KW-1133">Transmembrane helix</keyword>
<feature type="transmembrane region" description="Helical" evidence="7">
    <location>
        <begin position="20"/>
        <end position="37"/>
    </location>
</feature>
<feature type="transmembrane region" description="Helical" evidence="7">
    <location>
        <begin position="120"/>
        <end position="139"/>
    </location>
</feature>
<gene>
    <name evidence="8" type="primary">chrA1</name>
    <name evidence="8" type="ORF">Dxin01_00707</name>
</gene>
<comment type="caution">
    <text evidence="8">The sequence shown here is derived from an EMBL/GenBank/DDBJ whole genome shotgun (WGS) entry which is preliminary data.</text>
</comment>
<name>A0ABP9V6U2_9DEIO</name>
<evidence type="ECO:0000313" key="9">
    <source>
        <dbReference type="Proteomes" id="UP001458946"/>
    </source>
</evidence>
<dbReference type="Proteomes" id="UP001458946">
    <property type="component" value="Unassembled WGS sequence"/>
</dbReference>
<comment type="subcellular location">
    <subcellularLocation>
        <location evidence="1">Cell membrane</location>
        <topology evidence="1">Multi-pass membrane protein</topology>
    </subcellularLocation>
</comment>
<feature type="transmembrane region" description="Helical" evidence="7">
    <location>
        <begin position="85"/>
        <end position="108"/>
    </location>
</feature>
<dbReference type="PANTHER" id="PTHR43663">
    <property type="entry name" value="CHROMATE TRANSPORT PROTEIN-RELATED"/>
    <property type="match status" value="1"/>
</dbReference>
<dbReference type="PANTHER" id="PTHR43663:SF1">
    <property type="entry name" value="CHROMATE TRANSPORTER"/>
    <property type="match status" value="1"/>
</dbReference>
<organism evidence="8 9">
    <name type="scientific">Deinococcus xinjiangensis</name>
    <dbReference type="NCBI Taxonomy" id="457454"/>
    <lineage>
        <taxon>Bacteria</taxon>
        <taxon>Thermotogati</taxon>
        <taxon>Deinococcota</taxon>
        <taxon>Deinococci</taxon>
        <taxon>Deinococcales</taxon>
        <taxon>Deinococcaceae</taxon>
        <taxon>Deinococcus</taxon>
    </lineage>
</organism>
<evidence type="ECO:0000256" key="5">
    <source>
        <dbReference type="ARBA" id="ARBA00022989"/>
    </source>
</evidence>
<comment type="similarity">
    <text evidence="2">Belongs to the chromate ion transporter (CHR) (TC 2.A.51) family.</text>
</comment>
<reference evidence="8 9" key="1">
    <citation type="submission" date="2024-02" db="EMBL/GenBank/DDBJ databases">
        <title>Deinococcus xinjiangensis NBRC 107630.</title>
        <authorList>
            <person name="Ichikawa N."/>
            <person name="Katano-Makiyama Y."/>
            <person name="Hidaka K."/>
        </authorList>
    </citation>
    <scope>NUCLEOTIDE SEQUENCE [LARGE SCALE GENOMIC DNA]</scope>
    <source>
        <strain evidence="8 9">NBRC 107630</strain>
    </source>
</reference>
<proteinExistence type="inferred from homology"/>
<evidence type="ECO:0000256" key="3">
    <source>
        <dbReference type="ARBA" id="ARBA00022475"/>
    </source>
</evidence>
<dbReference type="RefSeq" id="WP_353540955.1">
    <property type="nucleotide sequence ID" value="NZ_BAABRN010000005.1"/>
</dbReference>
<evidence type="ECO:0000256" key="1">
    <source>
        <dbReference type="ARBA" id="ARBA00004651"/>
    </source>
</evidence>